<organism evidence="2">
    <name type="scientific">Daphnia magna</name>
    <dbReference type="NCBI Taxonomy" id="35525"/>
    <lineage>
        <taxon>Eukaryota</taxon>
        <taxon>Metazoa</taxon>
        <taxon>Ecdysozoa</taxon>
        <taxon>Arthropoda</taxon>
        <taxon>Crustacea</taxon>
        <taxon>Branchiopoda</taxon>
        <taxon>Diplostraca</taxon>
        <taxon>Cladocera</taxon>
        <taxon>Anomopoda</taxon>
        <taxon>Daphniidae</taxon>
        <taxon>Daphnia</taxon>
    </lineage>
</organism>
<feature type="region of interest" description="Disordered" evidence="1">
    <location>
        <begin position="70"/>
        <end position="95"/>
    </location>
</feature>
<dbReference type="EMBL" id="GDIQ01019168">
    <property type="protein sequence ID" value="JAN75569.1"/>
    <property type="molecule type" value="Transcribed_RNA"/>
</dbReference>
<evidence type="ECO:0000256" key="1">
    <source>
        <dbReference type="SAM" id="MobiDB-lite"/>
    </source>
</evidence>
<proteinExistence type="predicted"/>
<reference evidence="2" key="1">
    <citation type="submission" date="2015-10" db="EMBL/GenBank/DDBJ databases">
        <title>EvidentialGene: Evidence-directed Construction of Complete mRNA Transcriptomes without Genomes.</title>
        <authorList>
            <person name="Gilbert D.G."/>
        </authorList>
    </citation>
    <scope>NUCLEOTIDE SEQUENCE</scope>
</reference>
<protein>
    <submittedName>
        <fullName evidence="2">Uncharacterized protein</fullName>
    </submittedName>
</protein>
<evidence type="ECO:0000313" key="2">
    <source>
        <dbReference type="EMBL" id="JAN75569.1"/>
    </source>
</evidence>
<name>A0A0P5DZU2_9CRUS</name>
<accession>A0A0P5DZU2</accession>
<feature type="compositionally biased region" description="Polar residues" evidence="1">
    <location>
        <begin position="76"/>
        <end position="88"/>
    </location>
</feature>
<sequence length="95" mass="10766">MEETVDSIMISCHLYTMKNSNGRGGRKNLSHTVVFVGMRFTRLTCEPMVPLSTGINRALQFSPTLRVSLVDKQQRDSQGSKGTSITREYTNRREL</sequence>
<dbReference type="AlphaFoldDB" id="A0A0P5DZU2"/>